<sequence>MPSETPQPDYVDRVRLGWTAHYPDLDLRPIDVIGRITRIGSLALTYFDRELEASGISRSEFEVLSALARSDHPLRASEVTSITGISGASTTKHTERLAKLGLVERKRLERDGRVVLLTLTDDGRALVEKEFPRRLARERQMLDGLDDDEVQVLSDLLRKVVRNVENHYPA</sequence>
<dbReference type="AlphaFoldDB" id="A0A0V9UIT0"/>
<reference evidence="3" key="1">
    <citation type="submission" date="2015-01" db="EMBL/GenBank/DDBJ databases">
        <title>Draft genome sequence of Rhodococcus pyridinivorans strain KG-16, a hydrocarbon-degrading bacterium.</title>
        <authorList>
            <person name="Aggarwal R.K."/>
            <person name="Dawar C."/>
        </authorList>
    </citation>
    <scope>NUCLEOTIDE SEQUENCE [LARGE SCALE GENOMIC DNA]</scope>
    <source>
        <strain evidence="3">KG-16</strain>
    </source>
</reference>
<proteinExistence type="predicted"/>
<dbReference type="GO" id="GO:0006950">
    <property type="term" value="P:response to stress"/>
    <property type="evidence" value="ECO:0007669"/>
    <property type="project" value="TreeGrafter"/>
</dbReference>
<dbReference type="GO" id="GO:0003700">
    <property type="term" value="F:DNA-binding transcription factor activity"/>
    <property type="evidence" value="ECO:0007669"/>
    <property type="project" value="InterPro"/>
</dbReference>
<dbReference type="PATRIC" id="fig|1441730.3.peg.3179"/>
<protein>
    <submittedName>
        <fullName evidence="2">MarR family transcriptional regulator</fullName>
    </submittedName>
</protein>
<gene>
    <name evidence="2" type="ORF">Z045_15285</name>
</gene>
<dbReference type="SUPFAM" id="SSF46785">
    <property type="entry name" value="Winged helix' DNA-binding domain"/>
    <property type="match status" value="1"/>
</dbReference>
<dbReference type="RefSeq" id="WP_016692600.1">
    <property type="nucleotide sequence ID" value="NZ_AZXY01000007.1"/>
</dbReference>
<accession>A0A0V9UIT0</accession>
<comment type="caution">
    <text evidence="2">The sequence shown here is derived from an EMBL/GenBank/DDBJ whole genome shotgun (WGS) entry which is preliminary data.</text>
</comment>
<evidence type="ECO:0000313" key="3">
    <source>
        <dbReference type="Proteomes" id="UP000053060"/>
    </source>
</evidence>
<dbReference type="InterPro" id="IPR036390">
    <property type="entry name" value="WH_DNA-bd_sf"/>
</dbReference>
<evidence type="ECO:0000259" key="1">
    <source>
        <dbReference type="PROSITE" id="PS50995"/>
    </source>
</evidence>
<dbReference type="PRINTS" id="PR00598">
    <property type="entry name" value="HTHMARR"/>
</dbReference>
<dbReference type="InterPro" id="IPR036388">
    <property type="entry name" value="WH-like_DNA-bd_sf"/>
</dbReference>
<dbReference type="PANTHER" id="PTHR33164">
    <property type="entry name" value="TRANSCRIPTIONAL REGULATOR, MARR FAMILY"/>
    <property type="match status" value="1"/>
</dbReference>
<dbReference type="SMART" id="SM00347">
    <property type="entry name" value="HTH_MARR"/>
    <property type="match status" value="1"/>
</dbReference>
<feature type="domain" description="HTH marR-type" evidence="1">
    <location>
        <begin position="26"/>
        <end position="162"/>
    </location>
</feature>
<dbReference type="PROSITE" id="PS50995">
    <property type="entry name" value="HTH_MARR_2"/>
    <property type="match status" value="1"/>
</dbReference>
<organism evidence="2 3">
    <name type="scientific">Rhodococcus pyridinivorans KG-16</name>
    <dbReference type="NCBI Taxonomy" id="1441730"/>
    <lineage>
        <taxon>Bacteria</taxon>
        <taxon>Bacillati</taxon>
        <taxon>Actinomycetota</taxon>
        <taxon>Actinomycetes</taxon>
        <taxon>Mycobacteriales</taxon>
        <taxon>Nocardiaceae</taxon>
        <taxon>Rhodococcus</taxon>
    </lineage>
</organism>
<reference evidence="2 3" key="2">
    <citation type="journal article" date="2016" name="Genome Announc.">
        <title>Draft Genome Sequence of a Versatile Hydrocarbon-Degrading Bacterium, Rhodococcus pyridinivorans Strain KG-16, Collected from Oil Fields in India.</title>
        <authorList>
            <person name="Aggarwal R.K."/>
            <person name="Dawar C."/>
            <person name="Phanindranath R."/>
            <person name="Mutnuri L."/>
            <person name="Dayal A.M."/>
        </authorList>
    </citation>
    <scope>NUCLEOTIDE SEQUENCE [LARGE SCALE GENOMIC DNA]</scope>
    <source>
        <strain evidence="2 3">KG-16</strain>
    </source>
</reference>
<dbReference type="Proteomes" id="UP000053060">
    <property type="component" value="Unassembled WGS sequence"/>
</dbReference>
<name>A0A0V9UIT0_9NOCA</name>
<dbReference type="InterPro" id="IPR000835">
    <property type="entry name" value="HTH_MarR-typ"/>
</dbReference>
<evidence type="ECO:0000313" key="2">
    <source>
        <dbReference type="EMBL" id="KSZ57925.1"/>
    </source>
</evidence>
<dbReference type="InterPro" id="IPR039422">
    <property type="entry name" value="MarR/SlyA-like"/>
</dbReference>
<dbReference type="Pfam" id="PF12802">
    <property type="entry name" value="MarR_2"/>
    <property type="match status" value="1"/>
</dbReference>
<dbReference type="GeneID" id="86868248"/>
<dbReference type="PANTHER" id="PTHR33164:SF104">
    <property type="entry name" value="TRANSCRIPTIONAL REGULATORY PROTEIN"/>
    <property type="match status" value="1"/>
</dbReference>
<dbReference type="Gene3D" id="1.10.10.10">
    <property type="entry name" value="Winged helix-like DNA-binding domain superfamily/Winged helix DNA-binding domain"/>
    <property type="match status" value="1"/>
</dbReference>
<dbReference type="EMBL" id="AZXY01000007">
    <property type="protein sequence ID" value="KSZ57925.1"/>
    <property type="molecule type" value="Genomic_DNA"/>
</dbReference>